<dbReference type="PRINTS" id="PR00724">
    <property type="entry name" value="CRBOXYPTASEC"/>
</dbReference>
<keyword evidence="4" id="KW-0732">Signal</keyword>
<protein>
    <recommendedName>
        <fullName evidence="7">Carboxypeptidase</fullName>
        <ecNumber evidence="7">3.4.16.-</ecNumber>
    </recommendedName>
</protein>
<comment type="caution">
    <text evidence="8">The sequence shown here is derived from an EMBL/GenBank/DDBJ whole genome shotgun (WGS) entry which is preliminary data.</text>
</comment>
<dbReference type="PANTHER" id="PTHR11802:SF472">
    <property type="entry name" value="SERINE CARBOXYPEPTIDASE CPVL-RELATED"/>
    <property type="match status" value="1"/>
</dbReference>
<evidence type="ECO:0000256" key="1">
    <source>
        <dbReference type="ARBA" id="ARBA00009431"/>
    </source>
</evidence>
<evidence type="ECO:0000256" key="3">
    <source>
        <dbReference type="ARBA" id="ARBA00022670"/>
    </source>
</evidence>
<dbReference type="InterPro" id="IPR029058">
    <property type="entry name" value="AB_hydrolase_fold"/>
</dbReference>
<keyword evidence="3 7" id="KW-0645">Protease</keyword>
<sequence>MGKAADLSIFDESQIIMVRRLGTSKSETLRLVGYSRAVVVSTYRKWCMDGETTSRRPAVCLPRRIDFKGERRLLRIAHRGRRTTTAEITTSCNSGNPYGVSQRKNKKKSKLFFKSIGDKIIDQRLTFIEKQRNFIIFNLSYVNAVETNEIFDYSIKSQHKPSPDYGQPLFLTPYIRSGNPDKAKTLSRVGTIPNSPEVLSYGGFFTVNEKYNSNIFFWFFPAVNQDVKAPIILWLQGGPGLSGLFGLFVEHGPYVLDSNTTTKLRQFHWAKSFHVIYVDNPVGTGFSFTDSDYAYPTNQESVAKDLYEFLQQFFTLFHEYRNNDFYVVGESYGGKYVPSLAYKIHKEGLSSKINFKGIAIGNGLCDPETMLDYSPYLYQLGLIDRKQAAVMQNLSDSIRQHIRRNEYYEALVEVDKLIIQFNVLPYTSYFTNYTDYQFYYNYLRTKEPEDFNYYKSFINLPQVRKAIHVGNLTFQNGEKAQKNLLLDIMQSVKPEVTVLMNHYKVLFYSGQLDLCLPYPLTVNFLHSVHWKSADAYKNAERAIWKLNDGTSRIAGYVHNVGDFYEVLVRDAGHVVPYDQPKVALDLITRFIRGISYV</sequence>
<reference evidence="8" key="1">
    <citation type="journal article" date="2020" name="bioRxiv">
        <title>Chromosome-level reference genome of the European wasp spider Argiope bruennichi: a resource for studies on range expansion and evolutionary adaptation.</title>
        <authorList>
            <person name="Sheffer M.M."/>
            <person name="Hoppe A."/>
            <person name="Krehenwinkel H."/>
            <person name="Uhl G."/>
            <person name="Kuss A.W."/>
            <person name="Jensen L."/>
            <person name="Jensen C."/>
            <person name="Gillespie R.G."/>
            <person name="Hoff K.J."/>
            <person name="Prost S."/>
        </authorList>
    </citation>
    <scope>NUCLEOTIDE SEQUENCE</scope>
</reference>
<keyword evidence="9" id="KW-1185">Reference proteome</keyword>
<dbReference type="PANTHER" id="PTHR11802">
    <property type="entry name" value="SERINE PROTEASE FAMILY S10 SERINE CARBOXYPEPTIDASE"/>
    <property type="match status" value="1"/>
</dbReference>
<evidence type="ECO:0000313" key="9">
    <source>
        <dbReference type="Proteomes" id="UP000807504"/>
    </source>
</evidence>
<dbReference type="SUPFAM" id="SSF53474">
    <property type="entry name" value="alpha/beta-Hydrolases"/>
    <property type="match status" value="1"/>
</dbReference>
<dbReference type="GO" id="GO:0004185">
    <property type="term" value="F:serine-type carboxypeptidase activity"/>
    <property type="evidence" value="ECO:0007669"/>
    <property type="project" value="UniProtKB-UniRule"/>
</dbReference>
<evidence type="ECO:0000256" key="2">
    <source>
        <dbReference type="ARBA" id="ARBA00022645"/>
    </source>
</evidence>
<dbReference type="FunFam" id="3.40.50.1820:FF:000096">
    <property type="entry name" value="Carboxypeptidase vitellogenic-like"/>
    <property type="match status" value="1"/>
</dbReference>
<organism evidence="8 9">
    <name type="scientific">Argiope bruennichi</name>
    <name type="common">Wasp spider</name>
    <name type="synonym">Aranea bruennichi</name>
    <dbReference type="NCBI Taxonomy" id="94029"/>
    <lineage>
        <taxon>Eukaryota</taxon>
        <taxon>Metazoa</taxon>
        <taxon>Ecdysozoa</taxon>
        <taxon>Arthropoda</taxon>
        <taxon>Chelicerata</taxon>
        <taxon>Arachnida</taxon>
        <taxon>Araneae</taxon>
        <taxon>Araneomorphae</taxon>
        <taxon>Entelegynae</taxon>
        <taxon>Araneoidea</taxon>
        <taxon>Araneidae</taxon>
        <taxon>Argiope</taxon>
    </lineage>
</organism>
<reference evidence="8" key="2">
    <citation type="submission" date="2020-06" db="EMBL/GenBank/DDBJ databases">
        <authorList>
            <person name="Sheffer M."/>
        </authorList>
    </citation>
    <scope>NUCLEOTIDE SEQUENCE</scope>
</reference>
<dbReference type="EC" id="3.4.16.-" evidence="7"/>
<keyword evidence="5 7" id="KW-0378">Hydrolase</keyword>
<comment type="similarity">
    <text evidence="1 7">Belongs to the peptidase S10 family.</text>
</comment>
<evidence type="ECO:0000256" key="6">
    <source>
        <dbReference type="ARBA" id="ARBA00023180"/>
    </source>
</evidence>
<keyword evidence="2 7" id="KW-0121">Carboxypeptidase</keyword>
<dbReference type="InterPro" id="IPR001563">
    <property type="entry name" value="Peptidase_S10"/>
</dbReference>
<dbReference type="GO" id="GO:0006508">
    <property type="term" value="P:proteolysis"/>
    <property type="evidence" value="ECO:0007669"/>
    <property type="project" value="UniProtKB-KW"/>
</dbReference>
<dbReference type="EMBL" id="JABXBU010002230">
    <property type="protein sequence ID" value="KAF8766512.1"/>
    <property type="molecule type" value="Genomic_DNA"/>
</dbReference>
<evidence type="ECO:0000313" key="8">
    <source>
        <dbReference type="EMBL" id="KAF8766512.1"/>
    </source>
</evidence>
<dbReference type="AlphaFoldDB" id="A0A8T0E6F7"/>
<keyword evidence="6" id="KW-0325">Glycoprotein</keyword>
<evidence type="ECO:0000256" key="4">
    <source>
        <dbReference type="ARBA" id="ARBA00022729"/>
    </source>
</evidence>
<gene>
    <name evidence="8" type="ORF">HNY73_019566</name>
</gene>
<dbReference type="PROSITE" id="PS00131">
    <property type="entry name" value="CARBOXYPEPT_SER_SER"/>
    <property type="match status" value="1"/>
</dbReference>
<dbReference type="Gene3D" id="3.40.50.1820">
    <property type="entry name" value="alpha/beta hydrolase"/>
    <property type="match status" value="1"/>
</dbReference>
<name>A0A8T0E6F7_ARGBR</name>
<dbReference type="Proteomes" id="UP000807504">
    <property type="component" value="Unassembled WGS sequence"/>
</dbReference>
<dbReference type="InterPro" id="IPR018202">
    <property type="entry name" value="Ser_caboxypep_ser_AS"/>
</dbReference>
<evidence type="ECO:0000256" key="5">
    <source>
        <dbReference type="ARBA" id="ARBA00022801"/>
    </source>
</evidence>
<dbReference type="InterPro" id="IPR033124">
    <property type="entry name" value="Ser_caboxypep_his_AS"/>
</dbReference>
<dbReference type="PROSITE" id="PS00560">
    <property type="entry name" value="CARBOXYPEPT_SER_HIS"/>
    <property type="match status" value="1"/>
</dbReference>
<proteinExistence type="inferred from homology"/>
<evidence type="ECO:0000256" key="7">
    <source>
        <dbReference type="RuleBase" id="RU361156"/>
    </source>
</evidence>
<accession>A0A8T0E6F7</accession>
<dbReference type="Pfam" id="PF00450">
    <property type="entry name" value="Peptidase_S10"/>
    <property type="match status" value="1"/>
</dbReference>